<sequence>MQKILLAIGFRQLEEYLKKQLKEFLFVGETVYREGILRAIGQKKPDIVIIRETLEGSQDILSVLYEIRAKYPKVRIVFLAGNRKPGDALLATVVSYGIYDVLYGDKIRAQDIIHIVRNPNEYVHVQHLQPKVMLDETRNQVLYDAPDVEQRVITKEVVVIKEPSDDDSLDGALEKAEQREKDEDGAALVEGKEESDSSSLLSSSPPLSRSVDSRENPFQTNWISAAKEAWSKRRKNKEGERDHSLLSSSDATESSVLREREASESKRPSLSGTRMIAFVGARHGVGTSTIAYAFACHLAKKGCRILYLDPSDFPSVSYWYEIGELDLGLDQAIALVEKEEYSRVKEMICQGELIQETQKHHPPSLDVLLFSQVFMTRRDRDRSFDPYIIKDLYLHLLLHMDYDYIVVDLAPSFDSFFHYTLVYAKRVFLVLTQDIAVMGSGLFLLNEMRKQYPHQTGESLYCIVNMFHKKALSLREMEACMEERLSFSIPNVYAECIRLQFRGRLLVPALSAFVSEFNKIEQVL</sequence>
<feature type="compositionally biased region" description="Basic and acidic residues" evidence="3">
    <location>
        <begin position="172"/>
        <end position="195"/>
    </location>
</feature>
<dbReference type="PANTHER" id="PTHR43384">
    <property type="entry name" value="SEPTUM SITE-DETERMINING PROTEIN MIND HOMOLOG, CHLOROPLASTIC-RELATED"/>
    <property type="match status" value="1"/>
</dbReference>
<dbReference type="SUPFAM" id="SSF52540">
    <property type="entry name" value="P-loop containing nucleoside triphosphate hydrolases"/>
    <property type="match status" value="1"/>
</dbReference>
<feature type="region of interest" description="Disordered" evidence="3">
    <location>
        <begin position="163"/>
        <end position="215"/>
    </location>
</feature>
<reference evidence="6" key="1">
    <citation type="journal article" date="2020" name="Microbiol. Resour. Announc.">
        <title>Complete Genome Sequence of Geobacillus sp. Strain E55-1, Isolated from Mine Geyser in Japan.</title>
        <authorList>
            <person name="Miyazaki K."/>
            <person name="Hase E."/>
            <person name="Tokito N."/>
        </authorList>
    </citation>
    <scope>NUCLEOTIDE SEQUENCE [LARGE SCALE GENOMIC DNA]</scope>
    <source>
        <strain evidence="6">E55-1</strain>
        <plasmid evidence="6">pGspE55-1</plasmid>
    </source>
</reference>
<evidence type="ECO:0000313" key="6">
    <source>
        <dbReference type="Proteomes" id="UP000501421"/>
    </source>
</evidence>
<dbReference type="Proteomes" id="UP000501421">
    <property type="component" value="Plasmid pGspE55-1"/>
</dbReference>
<evidence type="ECO:0000259" key="4">
    <source>
        <dbReference type="Pfam" id="PF13614"/>
    </source>
</evidence>
<evidence type="ECO:0000256" key="2">
    <source>
        <dbReference type="ARBA" id="ARBA00022840"/>
    </source>
</evidence>
<accession>A0A679G4E0</accession>
<feature type="compositionally biased region" description="Low complexity" evidence="3">
    <location>
        <begin position="197"/>
        <end position="210"/>
    </location>
</feature>
<evidence type="ECO:0000256" key="3">
    <source>
        <dbReference type="SAM" id="MobiDB-lite"/>
    </source>
</evidence>
<keyword evidence="2" id="KW-0067">ATP-binding</keyword>
<dbReference type="AlphaFoldDB" id="A0A679G4E0"/>
<dbReference type="GO" id="GO:0016887">
    <property type="term" value="F:ATP hydrolysis activity"/>
    <property type="evidence" value="ECO:0007669"/>
    <property type="project" value="TreeGrafter"/>
</dbReference>
<proteinExistence type="predicted"/>
<evidence type="ECO:0000256" key="1">
    <source>
        <dbReference type="ARBA" id="ARBA00022741"/>
    </source>
</evidence>
<dbReference type="PANTHER" id="PTHR43384:SF6">
    <property type="entry name" value="SEPTUM SITE-DETERMINING PROTEIN MIND HOMOLOG, CHLOROPLASTIC"/>
    <property type="match status" value="1"/>
</dbReference>
<keyword evidence="1" id="KW-0547">Nucleotide-binding</keyword>
<feature type="compositionally biased region" description="Basic and acidic residues" evidence="3">
    <location>
        <begin position="256"/>
        <end position="267"/>
    </location>
</feature>
<dbReference type="GO" id="GO:0051782">
    <property type="term" value="P:negative regulation of cell division"/>
    <property type="evidence" value="ECO:0007669"/>
    <property type="project" value="TreeGrafter"/>
</dbReference>
<dbReference type="EMBL" id="AP022558">
    <property type="protein sequence ID" value="BBW98921.1"/>
    <property type="molecule type" value="Genomic_DNA"/>
</dbReference>
<dbReference type="InterPro" id="IPR027417">
    <property type="entry name" value="P-loop_NTPase"/>
</dbReference>
<feature type="domain" description="AAA" evidence="4">
    <location>
        <begin position="274"/>
        <end position="440"/>
    </location>
</feature>
<dbReference type="GO" id="GO:0009898">
    <property type="term" value="C:cytoplasmic side of plasma membrane"/>
    <property type="evidence" value="ECO:0007669"/>
    <property type="project" value="TreeGrafter"/>
</dbReference>
<dbReference type="RefSeq" id="WP_172418895.1">
    <property type="nucleotide sequence ID" value="NZ_AP022558.1"/>
</dbReference>
<geneLocation type="plasmid" evidence="5 6">
    <name>pGspE55-1</name>
</geneLocation>
<gene>
    <name evidence="5" type="ORF">GsuE55_37540</name>
</gene>
<feature type="compositionally biased region" description="Low complexity" evidence="3">
    <location>
        <begin position="245"/>
        <end position="255"/>
    </location>
</feature>
<dbReference type="Gene3D" id="3.40.50.300">
    <property type="entry name" value="P-loop containing nucleotide triphosphate hydrolases"/>
    <property type="match status" value="1"/>
</dbReference>
<organism evidence="5 6">
    <name type="scientific">Geobacillus subterraneus</name>
    <dbReference type="NCBI Taxonomy" id="129338"/>
    <lineage>
        <taxon>Bacteria</taxon>
        <taxon>Bacillati</taxon>
        <taxon>Bacillota</taxon>
        <taxon>Bacilli</taxon>
        <taxon>Bacillales</taxon>
        <taxon>Anoxybacillaceae</taxon>
        <taxon>Geobacillus</taxon>
    </lineage>
</organism>
<dbReference type="InterPro" id="IPR050625">
    <property type="entry name" value="ParA/MinD_ATPase"/>
</dbReference>
<dbReference type="GO" id="GO:0005829">
    <property type="term" value="C:cytosol"/>
    <property type="evidence" value="ECO:0007669"/>
    <property type="project" value="TreeGrafter"/>
</dbReference>
<dbReference type="InterPro" id="IPR025669">
    <property type="entry name" value="AAA_dom"/>
</dbReference>
<dbReference type="Pfam" id="PF13614">
    <property type="entry name" value="AAA_31"/>
    <property type="match status" value="1"/>
</dbReference>
<protein>
    <recommendedName>
        <fullName evidence="4">AAA domain-containing protein</fullName>
    </recommendedName>
</protein>
<evidence type="ECO:0000313" key="5">
    <source>
        <dbReference type="EMBL" id="BBW98921.1"/>
    </source>
</evidence>
<keyword evidence="5" id="KW-0614">Plasmid</keyword>
<dbReference type="Gene3D" id="3.40.50.2300">
    <property type="match status" value="1"/>
</dbReference>
<dbReference type="GO" id="GO:0005524">
    <property type="term" value="F:ATP binding"/>
    <property type="evidence" value="ECO:0007669"/>
    <property type="project" value="UniProtKB-KW"/>
</dbReference>
<name>A0A679G4E0_9BACL</name>
<feature type="region of interest" description="Disordered" evidence="3">
    <location>
        <begin position="233"/>
        <end position="268"/>
    </location>
</feature>
<keyword evidence="6" id="KW-1185">Reference proteome</keyword>